<dbReference type="Pfam" id="PF00356">
    <property type="entry name" value="LacI"/>
    <property type="match status" value="1"/>
</dbReference>
<evidence type="ECO:0000256" key="3">
    <source>
        <dbReference type="ARBA" id="ARBA00023125"/>
    </source>
</evidence>
<protein>
    <submittedName>
        <fullName evidence="6">Transcriptional regulator</fullName>
    </submittedName>
</protein>
<keyword evidence="6" id="KW-0614">Plasmid</keyword>
<dbReference type="CDD" id="cd06267">
    <property type="entry name" value="PBP1_LacI_sugar_binding-like"/>
    <property type="match status" value="1"/>
</dbReference>
<gene>
    <name evidence="6" type="ORF">ADU59_00535</name>
</gene>
<evidence type="ECO:0000259" key="5">
    <source>
        <dbReference type="PROSITE" id="PS50932"/>
    </source>
</evidence>
<dbReference type="CDD" id="cd01392">
    <property type="entry name" value="HTH_LacI"/>
    <property type="match status" value="1"/>
</dbReference>
<sequence length="343" mass="37412">MNRPRPRLKDIAASTGFSTNTVSLALRGSPLVTDETRQLIEEAAAKVNYQPNEIAKSLVQRQSRSIGLVLTNITNPILTHTAQAIETMLSKRGYSTLFATSDNNVENEIQALDALQGRRVDGILIFPADHHRLAHIERLNNFHLPTVLLASAPGATLDVVSVKERQGARDATIHLIQLGHTRIGIIDSGHWMGNAQKLQGYLDALAQAGIASDEALIIKKSGYSPNLGREAMDELMAAKDQPTAIFASNDAFAFGVLDWCRMHGLAVPEDLSVIGFDNIEFSAYAATPLTTVGYDPKELAGLAVERLLYLIEQGDAQTAPLFQQIDLEIVLRKSTGPRRENQS</sequence>
<accession>A0A1C7P968</accession>
<name>A0A1C7P968_9HYPH</name>
<dbReference type="SUPFAM" id="SSF53822">
    <property type="entry name" value="Periplasmic binding protein-like I"/>
    <property type="match status" value="1"/>
</dbReference>
<organism evidence="6 7">
    <name type="scientific">Pararhizobium polonicum</name>
    <dbReference type="NCBI Taxonomy" id="1612624"/>
    <lineage>
        <taxon>Bacteria</taxon>
        <taxon>Pseudomonadati</taxon>
        <taxon>Pseudomonadota</taxon>
        <taxon>Alphaproteobacteria</taxon>
        <taxon>Hyphomicrobiales</taxon>
        <taxon>Rhizobiaceae</taxon>
        <taxon>Rhizobium/Agrobacterium group</taxon>
        <taxon>Pararhizobium</taxon>
    </lineage>
</organism>
<dbReference type="PANTHER" id="PTHR30146">
    <property type="entry name" value="LACI-RELATED TRANSCRIPTIONAL REPRESSOR"/>
    <property type="match status" value="1"/>
</dbReference>
<feature type="domain" description="HTH lacI-type" evidence="5">
    <location>
        <begin position="6"/>
        <end position="60"/>
    </location>
</feature>
<dbReference type="OrthoDB" id="7946617at2"/>
<evidence type="ECO:0000256" key="1">
    <source>
        <dbReference type="ARBA" id="ARBA00022491"/>
    </source>
</evidence>
<keyword evidence="2" id="KW-0805">Transcription regulation</keyword>
<dbReference type="GO" id="GO:0003700">
    <property type="term" value="F:DNA-binding transcription factor activity"/>
    <property type="evidence" value="ECO:0007669"/>
    <property type="project" value="TreeGrafter"/>
</dbReference>
<comment type="caution">
    <text evidence="6">The sequence shown here is derived from an EMBL/GenBank/DDBJ whole genome shotgun (WGS) entry which is preliminary data.</text>
</comment>
<reference evidence="6 7" key="1">
    <citation type="journal article" date="2016" name="Syst. Appl. Microbiol.">
        <title>Pararhizobium polonicum sp. nov. isolated from tumors on stone fruit rootstocks.</title>
        <authorList>
            <person name="Pulawska J."/>
            <person name="Kuzmanovic N."/>
            <person name="Willems A."/>
            <person name="Pothier J.F."/>
        </authorList>
    </citation>
    <scope>NUCLEOTIDE SEQUENCE [LARGE SCALE GENOMIC DNA]</scope>
    <source>
        <strain evidence="6 7">F5.1</strain>
        <plasmid evidence="6">pF5.1a</plasmid>
    </source>
</reference>
<dbReference type="Proteomes" id="UP000093111">
    <property type="component" value="Plasmid pF5.1a"/>
</dbReference>
<evidence type="ECO:0000256" key="4">
    <source>
        <dbReference type="ARBA" id="ARBA00023163"/>
    </source>
</evidence>
<evidence type="ECO:0000313" key="7">
    <source>
        <dbReference type="Proteomes" id="UP000093111"/>
    </source>
</evidence>
<dbReference type="EMBL" id="LGLV01000001">
    <property type="protein sequence ID" value="OBZ97606.1"/>
    <property type="molecule type" value="Genomic_DNA"/>
</dbReference>
<dbReference type="Pfam" id="PF13377">
    <property type="entry name" value="Peripla_BP_3"/>
    <property type="match status" value="1"/>
</dbReference>
<dbReference type="Gene3D" id="3.40.50.2300">
    <property type="match status" value="2"/>
</dbReference>
<dbReference type="Gene3D" id="1.10.260.40">
    <property type="entry name" value="lambda repressor-like DNA-binding domains"/>
    <property type="match status" value="1"/>
</dbReference>
<keyword evidence="3" id="KW-0238">DNA-binding</keyword>
<evidence type="ECO:0000256" key="2">
    <source>
        <dbReference type="ARBA" id="ARBA00023015"/>
    </source>
</evidence>
<dbReference type="InterPro" id="IPR028082">
    <property type="entry name" value="Peripla_BP_I"/>
</dbReference>
<dbReference type="PROSITE" id="PS50932">
    <property type="entry name" value="HTH_LACI_2"/>
    <property type="match status" value="1"/>
</dbReference>
<dbReference type="InterPro" id="IPR010982">
    <property type="entry name" value="Lambda_DNA-bd_dom_sf"/>
</dbReference>
<geneLocation type="plasmid" evidence="7">
    <name>pf5.1a</name>
</geneLocation>
<keyword evidence="7" id="KW-1185">Reference proteome</keyword>
<dbReference type="SUPFAM" id="SSF47413">
    <property type="entry name" value="lambda repressor-like DNA-binding domains"/>
    <property type="match status" value="1"/>
</dbReference>
<dbReference type="SMART" id="SM00354">
    <property type="entry name" value="HTH_LACI"/>
    <property type="match status" value="1"/>
</dbReference>
<dbReference type="PATRIC" id="fig|1612624.7.peg.112"/>
<dbReference type="PANTHER" id="PTHR30146:SF148">
    <property type="entry name" value="HTH-TYPE TRANSCRIPTIONAL REPRESSOR PURR-RELATED"/>
    <property type="match status" value="1"/>
</dbReference>
<dbReference type="AlphaFoldDB" id="A0A1C7P968"/>
<dbReference type="GO" id="GO:0000976">
    <property type="term" value="F:transcription cis-regulatory region binding"/>
    <property type="evidence" value="ECO:0007669"/>
    <property type="project" value="TreeGrafter"/>
</dbReference>
<keyword evidence="1" id="KW-0678">Repressor</keyword>
<keyword evidence="4" id="KW-0804">Transcription</keyword>
<evidence type="ECO:0000313" key="6">
    <source>
        <dbReference type="EMBL" id="OBZ97606.1"/>
    </source>
</evidence>
<dbReference type="InterPro" id="IPR000843">
    <property type="entry name" value="HTH_LacI"/>
</dbReference>
<dbReference type="InterPro" id="IPR046335">
    <property type="entry name" value="LacI/GalR-like_sensor"/>
</dbReference>
<proteinExistence type="predicted"/>